<reference evidence="3 4" key="1">
    <citation type="submission" date="2018-06" db="EMBL/GenBank/DDBJ databases">
        <authorList>
            <consortium name="Pathogen Informatics"/>
            <person name="Doyle S."/>
        </authorList>
    </citation>
    <scope>NUCLEOTIDE SEQUENCE [LARGE SCALE GENOMIC DNA]</scope>
    <source>
        <strain evidence="3 4">NCTC11978</strain>
    </source>
</reference>
<name>A0A378IUI1_9GAMM</name>
<feature type="signal peptide" evidence="1">
    <location>
        <begin position="1"/>
        <end position="24"/>
    </location>
</feature>
<feature type="domain" description="IPT/TIG" evidence="2">
    <location>
        <begin position="330"/>
        <end position="412"/>
    </location>
</feature>
<accession>A0A378IUI1</accession>
<dbReference type="InterPro" id="IPR002909">
    <property type="entry name" value="IPT_dom"/>
</dbReference>
<evidence type="ECO:0000256" key="1">
    <source>
        <dbReference type="SAM" id="SignalP"/>
    </source>
</evidence>
<feature type="chain" id="PRO_5016754926" evidence="1">
    <location>
        <begin position="25"/>
        <end position="582"/>
    </location>
</feature>
<proteinExistence type="predicted"/>
<dbReference type="RefSeq" id="WP_220270632.1">
    <property type="nucleotide sequence ID" value="NZ_UGNY01000001.1"/>
</dbReference>
<evidence type="ECO:0000313" key="4">
    <source>
        <dbReference type="Proteomes" id="UP000254033"/>
    </source>
</evidence>
<dbReference type="Proteomes" id="UP000254033">
    <property type="component" value="Unassembled WGS sequence"/>
</dbReference>
<evidence type="ECO:0000313" key="3">
    <source>
        <dbReference type="EMBL" id="STX38799.1"/>
    </source>
</evidence>
<dbReference type="EMBL" id="UGNY01000001">
    <property type="protein sequence ID" value="STX38799.1"/>
    <property type="molecule type" value="Genomic_DNA"/>
</dbReference>
<dbReference type="SUPFAM" id="SSF81296">
    <property type="entry name" value="E set domains"/>
    <property type="match status" value="2"/>
</dbReference>
<sequence>MKLKDFSLKLIAAFSLILSTIAYSATPLWTFTPLTRTSFTIASNGTAQVQYRVTNQDSNPHTLALKPTQGLTQINTNGSGLCGSSFRLPEKGSSCVLSLQINGSQIRNTLSGGPVLCQQPNGTQCYQPSPRDVLSITINSALDNAPITVTGSPLILVAGGPSGNLTIQNTSLEVTATNVNSNFTGTALAGNVTQTGSTCASLPPGGSCTLTFTPGNTPVVQTNFSIQGDNTNSALAAIAINDAVPTLTSISPTTGTTNGGTPFNVNGTGLTNLTSLTFDGLPATNISVIDDTMVSGLTPAHAAGAVDVVATTPGGQATLTNGYTYQPPVPPVLTAINPTSGTASGNTFVTLTGTDLVGTTSITFDGLPATSIHVISSTMVTAVTPAHAAGAVDVTLTTPAGNSTLPLGYTYLATAVGQPSGGGVIGCLGGGLQNLIAASADAVTGTGGSFSPYSPNPIFFVGATSTTDGATNTGLLFATYGTQNYGAGLCANYEVDAAGNSPCQAGNTCYTDWFLPALDQLNCLYQNQVAIGGFATSGQTSYWTSTEDVALQAFQIDFLTGGQISNFKSASRRIRCARSFTP</sequence>
<evidence type="ECO:0000259" key="2">
    <source>
        <dbReference type="SMART" id="SM00429"/>
    </source>
</evidence>
<organism evidence="3 4">
    <name type="scientific">Legionella feeleii</name>
    <dbReference type="NCBI Taxonomy" id="453"/>
    <lineage>
        <taxon>Bacteria</taxon>
        <taxon>Pseudomonadati</taxon>
        <taxon>Pseudomonadota</taxon>
        <taxon>Gammaproteobacteria</taxon>
        <taxon>Legionellales</taxon>
        <taxon>Legionellaceae</taxon>
        <taxon>Legionella</taxon>
    </lineage>
</organism>
<dbReference type="CDD" id="cd00102">
    <property type="entry name" value="IPT"/>
    <property type="match status" value="1"/>
</dbReference>
<keyword evidence="1" id="KW-0732">Signal</keyword>
<dbReference type="Gene3D" id="2.60.40.10">
    <property type="entry name" value="Immunoglobulins"/>
    <property type="match status" value="2"/>
</dbReference>
<protein>
    <submittedName>
        <fullName evidence="3">Protein with a bacterial immunoglobulin-like domain</fullName>
    </submittedName>
</protein>
<dbReference type="Pfam" id="PF01833">
    <property type="entry name" value="TIG"/>
    <property type="match status" value="2"/>
</dbReference>
<dbReference type="InterPro" id="IPR014756">
    <property type="entry name" value="Ig_E-set"/>
</dbReference>
<dbReference type="SMART" id="SM00429">
    <property type="entry name" value="IPT"/>
    <property type="match status" value="2"/>
</dbReference>
<gene>
    <name evidence="3" type="ORF">NCTC11978_01988</name>
</gene>
<dbReference type="InterPro" id="IPR013783">
    <property type="entry name" value="Ig-like_fold"/>
</dbReference>
<dbReference type="AlphaFoldDB" id="A0A378IUI1"/>
<feature type="domain" description="IPT/TIG" evidence="2">
    <location>
        <begin position="244"/>
        <end position="326"/>
    </location>
</feature>